<organism evidence="1 3">
    <name type="scientific">Adineta ricciae</name>
    <name type="common">Rotifer</name>
    <dbReference type="NCBI Taxonomy" id="249248"/>
    <lineage>
        <taxon>Eukaryota</taxon>
        <taxon>Metazoa</taxon>
        <taxon>Spiralia</taxon>
        <taxon>Gnathifera</taxon>
        <taxon>Rotifera</taxon>
        <taxon>Eurotatoria</taxon>
        <taxon>Bdelloidea</taxon>
        <taxon>Adinetida</taxon>
        <taxon>Adinetidae</taxon>
        <taxon>Adineta</taxon>
    </lineage>
</organism>
<dbReference type="InterPro" id="IPR036404">
    <property type="entry name" value="Jacalin-like_lectin_dom_sf"/>
</dbReference>
<comment type="caution">
    <text evidence="1">The sequence shown here is derived from an EMBL/GenBank/DDBJ whole genome shotgun (WGS) entry which is preliminary data.</text>
</comment>
<protein>
    <recommendedName>
        <fullName evidence="4">Mono(ADP-ribosyl)transferase</fullName>
    </recommendedName>
</protein>
<dbReference type="SUPFAM" id="SSF51101">
    <property type="entry name" value="Mannose-binding lectins"/>
    <property type="match status" value="1"/>
</dbReference>
<dbReference type="OrthoDB" id="10021523at2759"/>
<dbReference type="EMBL" id="CAJNOR010002697">
    <property type="protein sequence ID" value="CAF1329257.1"/>
    <property type="molecule type" value="Genomic_DNA"/>
</dbReference>
<sequence>MAQQTNNINFNRFINEQVCELRDANHSPIYGYQHLPILTLEQSVEKVLPIVPGLEYYITQAKEHCRKSSTDLTLDQSAAIYLYTMPISFFSKLNEDLRAKDRHALKPWFPFLKLFLTAVEKLSSLQITIWRGVNADATSSFLCDGEEIWWSINSCSKNTDIVGKYIGPKGTLFAISALEAKDISRYSAIPDEEEVILMPGTHLSVRYLPLNFEDRLLILHLHEEPKPREKEICSVSSQIESRIKSGNKFGGLEGGHSFDDFIENGLTSSHYLCGMITGCNKYPLDWCQFCYSSLNDDKKLIIKSELQGTYGSDEIIERFCIKKNERINKVQVIVDYITLYVDEVRKLVPLVRGIRLFTTNGRSSGSIDHLNGELYTEEIPGYFVGYVMGRSGAFIDQLQFHWYKN</sequence>
<dbReference type="EMBL" id="CAJNOJ010000864">
    <property type="protein sequence ID" value="CAF1529754.1"/>
    <property type="molecule type" value="Genomic_DNA"/>
</dbReference>
<dbReference type="Proteomes" id="UP000663852">
    <property type="component" value="Unassembled WGS sequence"/>
</dbReference>
<keyword evidence="3" id="KW-1185">Reference proteome</keyword>
<evidence type="ECO:0000313" key="2">
    <source>
        <dbReference type="EMBL" id="CAF1529754.1"/>
    </source>
</evidence>
<name>A0A815FR21_ADIRI</name>
<dbReference type="SUPFAM" id="SSF56399">
    <property type="entry name" value="ADP-ribosylation"/>
    <property type="match status" value="1"/>
</dbReference>
<dbReference type="Gene3D" id="3.90.176.10">
    <property type="entry name" value="Toxin ADP-ribosyltransferase, Chain A, domain 1"/>
    <property type="match status" value="1"/>
</dbReference>
<reference evidence="1" key="1">
    <citation type="submission" date="2021-02" db="EMBL/GenBank/DDBJ databases">
        <authorList>
            <person name="Nowell W R."/>
        </authorList>
    </citation>
    <scope>NUCLEOTIDE SEQUENCE</scope>
</reference>
<gene>
    <name evidence="2" type="ORF">EDS130_LOCUS44476</name>
    <name evidence="1" type="ORF">XAT740_LOCUS30342</name>
</gene>
<dbReference type="Gene3D" id="2.100.10.30">
    <property type="entry name" value="Jacalin-like lectin domain"/>
    <property type="match status" value="1"/>
</dbReference>
<accession>A0A815FR21</accession>
<evidence type="ECO:0000313" key="1">
    <source>
        <dbReference type="EMBL" id="CAF1329257.1"/>
    </source>
</evidence>
<evidence type="ECO:0000313" key="3">
    <source>
        <dbReference type="Proteomes" id="UP000663828"/>
    </source>
</evidence>
<dbReference type="AlphaFoldDB" id="A0A815FR21"/>
<evidence type="ECO:0008006" key="4">
    <source>
        <dbReference type="Google" id="ProtNLM"/>
    </source>
</evidence>
<dbReference type="Proteomes" id="UP000663828">
    <property type="component" value="Unassembled WGS sequence"/>
</dbReference>
<proteinExistence type="predicted"/>